<protein>
    <submittedName>
        <fullName evidence="2">RING-type domain-containing protein</fullName>
    </submittedName>
</protein>
<accession>A0AC34GRW5</accession>
<proteinExistence type="predicted"/>
<organism evidence="1 2">
    <name type="scientific">Panagrolaimus sp. ES5</name>
    <dbReference type="NCBI Taxonomy" id="591445"/>
    <lineage>
        <taxon>Eukaryota</taxon>
        <taxon>Metazoa</taxon>
        <taxon>Ecdysozoa</taxon>
        <taxon>Nematoda</taxon>
        <taxon>Chromadorea</taxon>
        <taxon>Rhabditida</taxon>
        <taxon>Tylenchina</taxon>
        <taxon>Panagrolaimomorpha</taxon>
        <taxon>Panagrolaimoidea</taxon>
        <taxon>Panagrolaimidae</taxon>
        <taxon>Panagrolaimus</taxon>
    </lineage>
</organism>
<reference evidence="2" key="1">
    <citation type="submission" date="2022-11" db="UniProtKB">
        <authorList>
            <consortium name="WormBaseParasite"/>
        </authorList>
    </citation>
    <scope>IDENTIFICATION</scope>
</reference>
<sequence>MKIADVEEAVSVPQIECAARLIRIKAREIAQRKSSKHRKLTRNLDPAPNNKIVQVKDPVNEKERPSFECGICFENYCIEDGCITCEKNFFSAISSSETHSICIECMRGYAHSAITDIPVAFGGLGLNCATPECKNIFLLQCFEYYLSDEDYLPLKLRLQEQCIADASLKDLVTCPNCGIKVCVPTNANFYQCVCGRQQCQHCPRLYDAQHIGKTCQQLDHEDEVKGISSQKMSVF</sequence>
<dbReference type="WBParaSite" id="ES5_v2.g743.t1">
    <property type="protein sequence ID" value="ES5_v2.g743.t1"/>
    <property type="gene ID" value="ES5_v2.g743"/>
</dbReference>
<evidence type="ECO:0000313" key="2">
    <source>
        <dbReference type="WBParaSite" id="ES5_v2.g743.t1"/>
    </source>
</evidence>
<dbReference type="Proteomes" id="UP000887579">
    <property type="component" value="Unplaced"/>
</dbReference>
<evidence type="ECO:0000313" key="1">
    <source>
        <dbReference type="Proteomes" id="UP000887579"/>
    </source>
</evidence>
<name>A0AC34GRW5_9BILA</name>